<protein>
    <submittedName>
        <fullName evidence="2">Precorrin-6B methylase 2</fullName>
    </submittedName>
</protein>
<dbReference type="InterPro" id="IPR029063">
    <property type="entry name" value="SAM-dependent_MTases_sf"/>
</dbReference>
<dbReference type="GO" id="GO:0008168">
    <property type="term" value="F:methyltransferase activity"/>
    <property type="evidence" value="ECO:0007669"/>
    <property type="project" value="UniProtKB-KW"/>
</dbReference>
<dbReference type="CDD" id="cd02440">
    <property type="entry name" value="AdoMet_MTases"/>
    <property type="match status" value="1"/>
</dbReference>
<evidence type="ECO:0000313" key="2">
    <source>
        <dbReference type="EMBL" id="MBP2413981.1"/>
    </source>
</evidence>
<evidence type="ECO:0000313" key="3">
    <source>
        <dbReference type="Proteomes" id="UP000711614"/>
    </source>
</evidence>
<reference evidence="2 3" key="1">
    <citation type="submission" date="2021-03" db="EMBL/GenBank/DDBJ databases">
        <title>Sequencing the genomes of 1000 actinobacteria strains.</title>
        <authorList>
            <person name="Klenk H.-P."/>
        </authorList>
    </citation>
    <scope>NUCLEOTIDE SEQUENCE [LARGE SCALE GENOMIC DNA]</scope>
    <source>
        <strain evidence="2 3">DSM 16005</strain>
    </source>
</reference>
<dbReference type="RefSeq" id="WP_209681617.1">
    <property type="nucleotide sequence ID" value="NZ_JAGIOI010000001.1"/>
</dbReference>
<dbReference type="EMBL" id="JAGIOI010000001">
    <property type="protein sequence ID" value="MBP2413981.1"/>
    <property type="molecule type" value="Genomic_DNA"/>
</dbReference>
<dbReference type="PANTHER" id="PTHR45128:SF2">
    <property type="entry name" value="METHYLTRANSFERASE DOMAIN-CONTAINING PROTEIN"/>
    <property type="match status" value="1"/>
</dbReference>
<keyword evidence="3" id="KW-1185">Reference proteome</keyword>
<dbReference type="Gene3D" id="3.40.50.150">
    <property type="entry name" value="Vaccinia Virus protein VP39"/>
    <property type="match status" value="1"/>
</dbReference>
<dbReference type="Proteomes" id="UP000711614">
    <property type="component" value="Unassembled WGS sequence"/>
</dbReference>
<gene>
    <name evidence="2" type="ORF">JOF48_002780</name>
</gene>
<comment type="caution">
    <text evidence="2">The sequence shown here is derived from an EMBL/GenBank/DDBJ whole genome shotgun (WGS) entry which is preliminary data.</text>
</comment>
<organism evidence="2 3">
    <name type="scientific">Arthrobacter stackebrandtii</name>
    <dbReference type="NCBI Taxonomy" id="272161"/>
    <lineage>
        <taxon>Bacteria</taxon>
        <taxon>Bacillati</taxon>
        <taxon>Actinomycetota</taxon>
        <taxon>Actinomycetes</taxon>
        <taxon>Micrococcales</taxon>
        <taxon>Micrococcaceae</taxon>
        <taxon>Arthrobacter</taxon>
    </lineage>
</organism>
<keyword evidence="2" id="KW-0808">Transferase</keyword>
<evidence type="ECO:0000259" key="1">
    <source>
        <dbReference type="Pfam" id="PF13847"/>
    </source>
</evidence>
<keyword evidence="2" id="KW-0489">Methyltransferase</keyword>
<accession>A0ABS4YYU9</accession>
<dbReference type="Pfam" id="PF13847">
    <property type="entry name" value="Methyltransf_31"/>
    <property type="match status" value="1"/>
</dbReference>
<dbReference type="InterPro" id="IPR025714">
    <property type="entry name" value="Methyltranfer_dom"/>
</dbReference>
<dbReference type="GO" id="GO:0032259">
    <property type="term" value="P:methylation"/>
    <property type="evidence" value="ECO:0007669"/>
    <property type="project" value="UniProtKB-KW"/>
</dbReference>
<feature type="domain" description="Methyltransferase" evidence="1">
    <location>
        <begin position="183"/>
        <end position="298"/>
    </location>
</feature>
<proteinExistence type="predicted"/>
<sequence>MVQVPDGVVEAYSDRVVNALLGFAELSSIVLGDGLGWYAALDAAGSAGLSPDELAAATGTQERYAREWLEQQAAAGFVGVVPAGPGGAGQPARRFTLPPGAAEVLLQPDSLSAVLPMVRMLRAGVAQLPDLLQAYRHGGGVGWAEIGDEAREAQFDGNRPWFEKRLGPALASAPAIHEVLSRPGARITDLGAGCGWSTLALARAYPGAAVVGIDIDGPSIEWAREHARRSGLEGRATFRIADAADPVAPASQDAVFIFEALHDMPFPVQVLASVRAMVKPDGVVVVMDEAVADAFAPDADELERLMYAYSLFICLPDSLSTPGSAGTGTVMRAPVLEGYAAAAGFSSVERLPIKGFAVFRFYRLHL</sequence>
<dbReference type="PANTHER" id="PTHR45128">
    <property type="entry name" value="METHYLTRANSFERASE TYPE 11"/>
    <property type="match status" value="1"/>
</dbReference>
<dbReference type="InterPro" id="IPR053173">
    <property type="entry name" value="SAM-binding_MTase"/>
</dbReference>
<name>A0ABS4YYU9_9MICC</name>
<dbReference type="SUPFAM" id="SSF53335">
    <property type="entry name" value="S-adenosyl-L-methionine-dependent methyltransferases"/>
    <property type="match status" value="1"/>
</dbReference>